<dbReference type="GO" id="GO:0055085">
    <property type="term" value="P:transmembrane transport"/>
    <property type="evidence" value="ECO:0007669"/>
    <property type="project" value="InterPro"/>
</dbReference>
<dbReference type="NCBIfam" id="NF037995">
    <property type="entry name" value="TRAP_S1"/>
    <property type="match status" value="1"/>
</dbReference>
<feature type="chain" id="PRO_5038119073" evidence="5">
    <location>
        <begin position="22"/>
        <end position="333"/>
    </location>
</feature>
<evidence type="ECO:0000256" key="2">
    <source>
        <dbReference type="ARBA" id="ARBA00009023"/>
    </source>
</evidence>
<reference evidence="6" key="2">
    <citation type="submission" date="2021-01" db="EMBL/GenBank/DDBJ databases">
        <authorList>
            <person name="Kang M."/>
        </authorList>
    </citation>
    <scope>NUCLEOTIDE SEQUENCE</scope>
    <source>
        <strain evidence="6">KACC 17527</strain>
    </source>
</reference>
<dbReference type="GO" id="GO:0030288">
    <property type="term" value="C:outer membrane-bounded periplasmic space"/>
    <property type="evidence" value="ECO:0007669"/>
    <property type="project" value="InterPro"/>
</dbReference>
<dbReference type="PIRSF" id="PIRSF006470">
    <property type="entry name" value="DctB"/>
    <property type="match status" value="1"/>
</dbReference>
<dbReference type="InterPro" id="IPR006311">
    <property type="entry name" value="TAT_signal"/>
</dbReference>
<dbReference type="Gene3D" id="3.40.190.170">
    <property type="entry name" value="Bacterial extracellular solute-binding protein, family 7"/>
    <property type="match status" value="1"/>
</dbReference>
<dbReference type="PANTHER" id="PTHR33376">
    <property type="match status" value="1"/>
</dbReference>
<dbReference type="InterPro" id="IPR018389">
    <property type="entry name" value="DctP_fam"/>
</dbReference>
<feature type="signal peptide" evidence="5">
    <location>
        <begin position="1"/>
        <end position="21"/>
    </location>
</feature>
<keyword evidence="7" id="KW-1185">Reference proteome</keyword>
<gene>
    <name evidence="6" type="ORF">JJB11_01880</name>
</gene>
<dbReference type="InterPro" id="IPR038404">
    <property type="entry name" value="TRAP_DctP_sf"/>
</dbReference>
<comment type="caution">
    <text evidence="6">The sequence shown here is derived from an EMBL/GenBank/DDBJ whole genome shotgun (WGS) entry which is preliminary data.</text>
</comment>
<protein>
    <submittedName>
        <fullName evidence="6">TRAP transporter substrate-binding protein</fullName>
    </submittedName>
</protein>
<dbReference type="NCBIfam" id="TIGR00787">
    <property type="entry name" value="dctP"/>
    <property type="match status" value="1"/>
</dbReference>
<proteinExistence type="inferred from homology"/>
<dbReference type="Proteomes" id="UP000630528">
    <property type="component" value="Unassembled WGS sequence"/>
</dbReference>
<dbReference type="InterPro" id="IPR004682">
    <property type="entry name" value="TRAP_DctP"/>
</dbReference>
<name>A0A934TP10_9BURK</name>
<evidence type="ECO:0000256" key="1">
    <source>
        <dbReference type="ARBA" id="ARBA00004196"/>
    </source>
</evidence>
<organism evidence="6 7">
    <name type="scientific">Ramlibacter ginsenosidimutans</name>
    <dbReference type="NCBI Taxonomy" id="502333"/>
    <lineage>
        <taxon>Bacteria</taxon>
        <taxon>Pseudomonadati</taxon>
        <taxon>Pseudomonadota</taxon>
        <taxon>Betaproteobacteria</taxon>
        <taxon>Burkholderiales</taxon>
        <taxon>Comamonadaceae</taxon>
        <taxon>Ramlibacter</taxon>
    </lineage>
</organism>
<reference evidence="6" key="1">
    <citation type="journal article" date="2012" name="J. Microbiol. Biotechnol.">
        <title>Ramlibacter ginsenosidimutans sp. nov., with ginsenoside-converting activity.</title>
        <authorList>
            <person name="Wang L."/>
            <person name="An D.S."/>
            <person name="Kim S.G."/>
            <person name="Jin F.X."/>
            <person name="Kim S.C."/>
            <person name="Lee S.T."/>
            <person name="Im W.T."/>
        </authorList>
    </citation>
    <scope>NUCLEOTIDE SEQUENCE</scope>
    <source>
        <strain evidence="6">KACC 17527</strain>
    </source>
</reference>
<comment type="subcellular location">
    <subcellularLocation>
        <location evidence="1">Cell envelope</location>
    </subcellularLocation>
</comment>
<evidence type="ECO:0000256" key="4">
    <source>
        <dbReference type="ARBA" id="ARBA00022729"/>
    </source>
</evidence>
<dbReference type="Pfam" id="PF03480">
    <property type="entry name" value="DctP"/>
    <property type="match status" value="1"/>
</dbReference>
<dbReference type="PROSITE" id="PS51318">
    <property type="entry name" value="TAT"/>
    <property type="match status" value="1"/>
</dbReference>
<dbReference type="PANTHER" id="PTHR33376:SF4">
    <property type="entry name" value="SIALIC ACID-BINDING PERIPLASMIC PROTEIN SIAP"/>
    <property type="match status" value="1"/>
</dbReference>
<sequence>MQVRRSILALAAVATTAVLFAAPAPAAAAPQFTFRAAHYFKEDHPWNKGLEFFARKVSEDSKGRIQVDIFNGGVLGSEAQTMQFVKDGSLDFTVADPSAGSTFAKELDFFALPFLFRDYDHWQKALDGAPGKQYAKLIEDKTGIKILGYWGGSSRNVLSTKKPVTGMTDMKGFRLRLISSPLKVNVWKAVGASPTPIAFMETYLAMKSGVVDGMENESVSVRDMKFYEPAPYIARTEHEFTVRPLFMSKKSFDKLPPDLQQVVLKDAQEATVYERKVEAEANKTADNEMQSKFHVKFNAIDKAPFKQATQPVIAEFARGMGLSDLLNSLEAVK</sequence>
<evidence type="ECO:0000256" key="3">
    <source>
        <dbReference type="ARBA" id="ARBA00022448"/>
    </source>
</evidence>
<dbReference type="CDD" id="cd13603">
    <property type="entry name" value="PBP2_TRAP_Siap_TeaA_like"/>
    <property type="match status" value="1"/>
</dbReference>
<dbReference type="AlphaFoldDB" id="A0A934TP10"/>
<dbReference type="EMBL" id="JAEPWM010000001">
    <property type="protein sequence ID" value="MBK6004827.1"/>
    <property type="molecule type" value="Genomic_DNA"/>
</dbReference>
<keyword evidence="4 5" id="KW-0732">Signal</keyword>
<evidence type="ECO:0000313" key="6">
    <source>
        <dbReference type="EMBL" id="MBK6004827.1"/>
    </source>
</evidence>
<keyword evidence="3" id="KW-0813">Transport</keyword>
<evidence type="ECO:0000313" key="7">
    <source>
        <dbReference type="Proteomes" id="UP000630528"/>
    </source>
</evidence>
<evidence type="ECO:0000256" key="5">
    <source>
        <dbReference type="SAM" id="SignalP"/>
    </source>
</evidence>
<comment type="similarity">
    <text evidence="2">Belongs to the bacterial solute-binding protein 7 family.</text>
</comment>
<dbReference type="RefSeq" id="WP_201166205.1">
    <property type="nucleotide sequence ID" value="NZ_JAEPWM010000001.1"/>
</dbReference>
<accession>A0A934TP10</accession>